<organism evidence="2 3">
    <name type="scientific">Vanrija pseudolonga</name>
    <dbReference type="NCBI Taxonomy" id="143232"/>
    <lineage>
        <taxon>Eukaryota</taxon>
        <taxon>Fungi</taxon>
        <taxon>Dikarya</taxon>
        <taxon>Basidiomycota</taxon>
        <taxon>Agaricomycotina</taxon>
        <taxon>Tremellomycetes</taxon>
        <taxon>Trichosporonales</taxon>
        <taxon>Trichosporonaceae</taxon>
        <taxon>Vanrija</taxon>
    </lineage>
</organism>
<dbReference type="EMBL" id="CP086717">
    <property type="protein sequence ID" value="WOO83116.1"/>
    <property type="molecule type" value="Genomic_DNA"/>
</dbReference>
<feature type="region of interest" description="Disordered" evidence="1">
    <location>
        <begin position="1"/>
        <end position="27"/>
    </location>
</feature>
<dbReference type="AlphaFoldDB" id="A0AAF0YEM1"/>
<reference evidence="2" key="1">
    <citation type="submission" date="2023-10" db="EMBL/GenBank/DDBJ databases">
        <authorList>
            <person name="Noh H."/>
        </authorList>
    </citation>
    <scope>NUCLEOTIDE SEQUENCE</scope>
    <source>
        <strain evidence="2">DUCC4014</strain>
    </source>
</reference>
<proteinExistence type="predicted"/>
<evidence type="ECO:0000313" key="3">
    <source>
        <dbReference type="Proteomes" id="UP000827549"/>
    </source>
</evidence>
<dbReference type="GeneID" id="87809819"/>
<sequence>MTDSRSKGAGAGKSHREPSHTAADGALHPQFSTGADLAIFESSDGVRFKFSLHLLAGLSTFFHGLLGVPTLPGLEADPMPLPSADGETLALCFSLIQQQTSARSRPPNAGVAWPTPHILEQVIDVVKAYDLPIVADVLLRRSRGARGWKALAMQRFLLAAATESAYLALARRDTLWCDLSTLGEFEEGMFSLLDGSMVFELFAFHRRWADGVRDLVANLSKRCKGLDCDDHIVALHLKLLGDKSLLKGSARTQFVKGVPTAARDPFKDELDGLMELLANM</sequence>
<gene>
    <name evidence="2" type="ORF">LOC62_04G006597</name>
</gene>
<name>A0AAF0YEM1_9TREE</name>
<accession>A0AAF0YEM1</accession>
<dbReference type="RefSeq" id="XP_062629148.1">
    <property type="nucleotide sequence ID" value="XM_062773164.1"/>
</dbReference>
<protein>
    <recommendedName>
        <fullName evidence="4">BTB domain-containing protein</fullName>
    </recommendedName>
</protein>
<evidence type="ECO:0008006" key="4">
    <source>
        <dbReference type="Google" id="ProtNLM"/>
    </source>
</evidence>
<keyword evidence="3" id="KW-1185">Reference proteome</keyword>
<evidence type="ECO:0000313" key="2">
    <source>
        <dbReference type="EMBL" id="WOO83116.1"/>
    </source>
</evidence>
<evidence type="ECO:0000256" key="1">
    <source>
        <dbReference type="SAM" id="MobiDB-lite"/>
    </source>
</evidence>
<dbReference type="Proteomes" id="UP000827549">
    <property type="component" value="Chromosome 4"/>
</dbReference>